<reference evidence="3" key="1">
    <citation type="submission" date="2021-09" db="EMBL/GenBank/DDBJ databases">
        <authorList>
            <consortium name="AG Swart"/>
            <person name="Singh M."/>
            <person name="Singh A."/>
            <person name="Seah K."/>
            <person name="Emmerich C."/>
        </authorList>
    </citation>
    <scope>NUCLEOTIDE SEQUENCE</scope>
    <source>
        <strain evidence="3">ATCC30299</strain>
    </source>
</reference>
<accession>A0AAU9KNH8</accession>
<evidence type="ECO:0000313" key="4">
    <source>
        <dbReference type="Proteomes" id="UP001162131"/>
    </source>
</evidence>
<dbReference type="EMBL" id="CAJZBQ010000062">
    <property type="protein sequence ID" value="CAG9335656.1"/>
    <property type="molecule type" value="Genomic_DNA"/>
</dbReference>
<keyword evidence="2" id="KW-0472">Membrane</keyword>
<comment type="caution">
    <text evidence="3">The sequence shown here is derived from an EMBL/GenBank/DDBJ whole genome shotgun (WGS) entry which is preliminary data.</text>
</comment>
<organism evidence="3 4">
    <name type="scientific">Blepharisma stoltei</name>
    <dbReference type="NCBI Taxonomy" id="1481888"/>
    <lineage>
        <taxon>Eukaryota</taxon>
        <taxon>Sar</taxon>
        <taxon>Alveolata</taxon>
        <taxon>Ciliophora</taxon>
        <taxon>Postciliodesmatophora</taxon>
        <taxon>Heterotrichea</taxon>
        <taxon>Heterotrichida</taxon>
        <taxon>Blepharismidae</taxon>
        <taxon>Blepharisma</taxon>
    </lineage>
</organism>
<keyword evidence="2" id="KW-0812">Transmembrane</keyword>
<evidence type="ECO:0000313" key="3">
    <source>
        <dbReference type="EMBL" id="CAG9335656.1"/>
    </source>
</evidence>
<evidence type="ECO:0000256" key="2">
    <source>
        <dbReference type="SAM" id="Phobius"/>
    </source>
</evidence>
<keyword evidence="2" id="KW-1133">Transmembrane helix</keyword>
<dbReference type="AlphaFoldDB" id="A0AAU9KNH8"/>
<proteinExistence type="predicted"/>
<sequence length="148" mass="16908">MHPVIVCLIAGISILGSKYLLQQLSTRPNTAKQELANTIKELKEQAEELNNPSTFAAFSKLQRRINTLEQQLGKMKEQSTSSEIVLIIKIMPYAFAFLFLGSYYNLNIHGADIYWPLNSILGYQEGRNYMLSLFSWYLVSLNVIKPFL</sequence>
<protein>
    <recommendedName>
        <fullName evidence="5">Tail-anchored protein insertion receptor WRB</fullName>
    </recommendedName>
</protein>
<name>A0AAU9KNH8_9CILI</name>
<dbReference type="Proteomes" id="UP001162131">
    <property type="component" value="Unassembled WGS sequence"/>
</dbReference>
<feature type="coiled-coil region" evidence="1">
    <location>
        <begin position="32"/>
        <end position="78"/>
    </location>
</feature>
<keyword evidence="1" id="KW-0175">Coiled coil</keyword>
<evidence type="ECO:0000256" key="1">
    <source>
        <dbReference type="SAM" id="Coils"/>
    </source>
</evidence>
<evidence type="ECO:0008006" key="5">
    <source>
        <dbReference type="Google" id="ProtNLM"/>
    </source>
</evidence>
<feature type="transmembrane region" description="Helical" evidence="2">
    <location>
        <begin position="84"/>
        <end position="106"/>
    </location>
</feature>
<gene>
    <name evidence="3" type="ORF">BSTOLATCC_MIC64121</name>
</gene>
<keyword evidence="4" id="KW-1185">Reference proteome</keyword>